<reference evidence="9 13" key="4">
    <citation type="submission" date="2020-04" db="EMBL/GenBank/DDBJ databases">
        <title>The Whole Genome Analysis of High salt-tolerant Sphingobium yanoikuyae YC-XJ2 with Aryl organophosphorus flame retardants (aryl-OPFRs)-degrading capacity and characteristics of Related phosphotriesterase.</title>
        <authorList>
            <person name="Li X."/>
        </authorList>
    </citation>
    <scope>NUCLEOTIDE SEQUENCE [LARGE SCALE GENOMIC DNA]</scope>
    <source>
        <strain evidence="9 13">YC-XJ2</strain>
    </source>
</reference>
<evidence type="ECO:0000313" key="12">
    <source>
        <dbReference type="Proteomes" id="UP000464086"/>
    </source>
</evidence>
<dbReference type="InterPro" id="IPR036388">
    <property type="entry name" value="WH-like_DNA-bd_sf"/>
</dbReference>
<dbReference type="SMART" id="SM00895">
    <property type="entry name" value="FCD"/>
    <property type="match status" value="1"/>
</dbReference>
<dbReference type="Proteomes" id="UP000037029">
    <property type="component" value="Chromosome"/>
</dbReference>
<dbReference type="InterPro" id="IPR036390">
    <property type="entry name" value="WH_DNA-bd_sf"/>
</dbReference>
<dbReference type="Proteomes" id="UP000077262">
    <property type="component" value="Unassembled WGS sequence"/>
</dbReference>
<dbReference type="EMBL" id="JAOCKX010000018">
    <property type="protein sequence ID" value="MDH2132227.1"/>
    <property type="molecule type" value="Genomic_DNA"/>
</dbReference>
<keyword evidence="3" id="KW-0804">Transcription</keyword>
<dbReference type="Pfam" id="PF07729">
    <property type="entry name" value="FCD"/>
    <property type="match status" value="1"/>
</dbReference>
<dbReference type="PRINTS" id="PR00035">
    <property type="entry name" value="HTHGNTR"/>
</dbReference>
<accession>A0A0J9CY75</accession>
<dbReference type="EMBL" id="LSTR01000020">
    <property type="protein sequence ID" value="OAH46501.1"/>
    <property type="molecule type" value="Genomic_DNA"/>
</dbReference>
<dbReference type="EMBL" id="CP020925">
    <property type="protein sequence ID" value="ATP18457.1"/>
    <property type="molecule type" value="Genomic_DNA"/>
</dbReference>
<reference evidence="5 10" key="2">
    <citation type="submission" date="2017-04" db="EMBL/GenBank/DDBJ databases">
        <title>Characterization, genome and methylation analysis of a phthalic acid esters degrading strain Sphingobium yanoikuyae SHJ.</title>
        <authorList>
            <person name="Feng L."/>
        </authorList>
    </citation>
    <scope>NUCLEOTIDE SEQUENCE [LARGE SCALE GENOMIC DNA]</scope>
    <source>
        <strain evidence="5 10">SHJ</strain>
    </source>
</reference>
<name>A0A0J9CY75_SPHYA</name>
<dbReference type="EMBL" id="CP053021">
    <property type="protein sequence ID" value="QJR03676.1"/>
    <property type="molecule type" value="Genomic_DNA"/>
</dbReference>
<feature type="domain" description="HTH gntR-type" evidence="4">
    <location>
        <begin position="18"/>
        <end position="86"/>
    </location>
</feature>
<gene>
    <name evidence="7" type="ORF">AX777_01145</name>
    <name evidence="5" type="ORF">BV87_08620</name>
    <name evidence="8" type="ORF">GS397_15810</name>
    <name evidence="9" type="ORF">HH800_16695</name>
    <name evidence="6" type="ORF">N5J77_13935</name>
</gene>
<dbReference type="Pfam" id="PF00392">
    <property type="entry name" value="GntR"/>
    <property type="match status" value="1"/>
</dbReference>
<sequence length="242" mass="27091">MTQADEHPLSRPASQPQRAVHDRIAHDLGIAIVGGRYQPGDILPGEERYSAEQGISRTAYREAVRVLSAKGLVHSRTKSGTRINDRLRWNMLDLDVLAWMFEAGPTPEFLRDIFELRIVVEPAAAQFAALRRDTQDISRMGHALEEMRRCGLQTMEGRAADQNFHRQILLATRNESLITLATSVTAVVAWTTRFARDERQESRDPMPDHDAVFDAIMRGDGEDARSKMLLLIGNASSDAGML</sequence>
<dbReference type="GO" id="GO:0003700">
    <property type="term" value="F:DNA-binding transcription factor activity"/>
    <property type="evidence" value="ECO:0007669"/>
    <property type="project" value="InterPro"/>
</dbReference>
<reference evidence="8 12" key="3">
    <citation type="submission" date="2019-12" db="EMBL/GenBank/DDBJ databases">
        <title>Functional and genomic insights into the Sphingobium yanoikuyae YC-JY1, a bacterium efficiently degrading bisphenol A.</title>
        <authorList>
            <person name="Jia Y."/>
            <person name="Li X."/>
            <person name="Wang J."/>
            <person name="Eltoukhy A."/>
            <person name="Lamraoui I."/>
            <person name="Yan Y."/>
        </authorList>
    </citation>
    <scope>NUCLEOTIDE SEQUENCE [LARGE SCALE GENOMIC DNA]</scope>
    <source>
        <strain evidence="8 12">YC-JY1</strain>
    </source>
</reference>
<keyword evidence="2" id="KW-0238">DNA-binding</keyword>
<dbReference type="PANTHER" id="PTHR43537:SF44">
    <property type="entry name" value="GNTR FAMILY REGULATORY PROTEIN"/>
    <property type="match status" value="1"/>
</dbReference>
<dbReference type="SUPFAM" id="SSF48008">
    <property type="entry name" value="GntR ligand-binding domain-like"/>
    <property type="match status" value="1"/>
</dbReference>
<proteinExistence type="predicted"/>
<dbReference type="SMART" id="SM00345">
    <property type="entry name" value="HTH_GNTR"/>
    <property type="match status" value="1"/>
</dbReference>
<keyword evidence="1" id="KW-0805">Transcription regulation</keyword>
<evidence type="ECO:0000313" key="5">
    <source>
        <dbReference type="EMBL" id="ATP18457.1"/>
    </source>
</evidence>
<evidence type="ECO:0000313" key="7">
    <source>
        <dbReference type="EMBL" id="OAH46501.1"/>
    </source>
</evidence>
<dbReference type="GO" id="GO:0003677">
    <property type="term" value="F:DNA binding"/>
    <property type="evidence" value="ECO:0007669"/>
    <property type="project" value="UniProtKB-KW"/>
</dbReference>
<dbReference type="CDD" id="cd07377">
    <property type="entry name" value="WHTH_GntR"/>
    <property type="match status" value="1"/>
</dbReference>
<dbReference type="EMBL" id="CP047218">
    <property type="protein sequence ID" value="QHD68365.1"/>
    <property type="molecule type" value="Genomic_DNA"/>
</dbReference>
<evidence type="ECO:0000313" key="10">
    <source>
        <dbReference type="Proteomes" id="UP000037029"/>
    </source>
</evidence>
<organism evidence="7 11">
    <name type="scientific">Sphingobium yanoikuyae</name>
    <name type="common">Sphingomonas yanoikuyae</name>
    <dbReference type="NCBI Taxonomy" id="13690"/>
    <lineage>
        <taxon>Bacteria</taxon>
        <taxon>Pseudomonadati</taxon>
        <taxon>Pseudomonadota</taxon>
        <taxon>Alphaproteobacteria</taxon>
        <taxon>Sphingomonadales</taxon>
        <taxon>Sphingomonadaceae</taxon>
        <taxon>Sphingobium</taxon>
    </lineage>
</organism>
<reference evidence="6" key="5">
    <citation type="submission" date="2022-09" db="EMBL/GenBank/DDBJ databases">
        <title>Intensive care unit water sources are persistently colonized with multi-drug resistant bacteria and are the site of extensive horizontal gene transfer of antibiotic resistance genes.</title>
        <authorList>
            <person name="Diorio-Toth L."/>
        </authorList>
    </citation>
    <scope>NUCLEOTIDE SEQUENCE</scope>
    <source>
        <strain evidence="6">GD03659</strain>
    </source>
</reference>
<dbReference type="InterPro" id="IPR011711">
    <property type="entry name" value="GntR_C"/>
</dbReference>
<evidence type="ECO:0000313" key="6">
    <source>
        <dbReference type="EMBL" id="MDH2132227.1"/>
    </source>
</evidence>
<dbReference type="Gene3D" id="1.10.10.10">
    <property type="entry name" value="Winged helix-like DNA-binding domain superfamily/Winged helix DNA-binding domain"/>
    <property type="match status" value="1"/>
</dbReference>
<dbReference type="PROSITE" id="PS50949">
    <property type="entry name" value="HTH_GNTR"/>
    <property type="match status" value="1"/>
</dbReference>
<dbReference type="AlphaFoldDB" id="A0A0J9CY75"/>
<dbReference type="InterPro" id="IPR000524">
    <property type="entry name" value="Tscrpt_reg_HTH_GntR"/>
</dbReference>
<evidence type="ECO:0000313" key="13">
    <source>
        <dbReference type="Proteomes" id="UP000502611"/>
    </source>
</evidence>
<evidence type="ECO:0000313" key="11">
    <source>
        <dbReference type="Proteomes" id="UP000077262"/>
    </source>
</evidence>
<evidence type="ECO:0000256" key="2">
    <source>
        <dbReference type="ARBA" id="ARBA00023125"/>
    </source>
</evidence>
<dbReference type="PANTHER" id="PTHR43537">
    <property type="entry name" value="TRANSCRIPTIONAL REGULATOR, GNTR FAMILY"/>
    <property type="match status" value="1"/>
</dbReference>
<dbReference type="InterPro" id="IPR008920">
    <property type="entry name" value="TF_FadR/GntR_C"/>
</dbReference>
<dbReference type="Gene3D" id="1.20.120.530">
    <property type="entry name" value="GntR ligand-binding domain-like"/>
    <property type="match status" value="1"/>
</dbReference>
<dbReference type="PATRIC" id="fig|13690.12.peg.3422"/>
<dbReference type="OrthoDB" id="9028214at2"/>
<evidence type="ECO:0000259" key="4">
    <source>
        <dbReference type="PROSITE" id="PS50949"/>
    </source>
</evidence>
<evidence type="ECO:0000256" key="3">
    <source>
        <dbReference type="ARBA" id="ARBA00023163"/>
    </source>
</evidence>
<dbReference type="Proteomes" id="UP000464086">
    <property type="component" value="Chromosome"/>
</dbReference>
<evidence type="ECO:0000313" key="8">
    <source>
        <dbReference type="EMBL" id="QHD68365.1"/>
    </source>
</evidence>
<dbReference type="Proteomes" id="UP000502611">
    <property type="component" value="Chromosome"/>
</dbReference>
<evidence type="ECO:0000313" key="9">
    <source>
        <dbReference type="EMBL" id="QJR03676.1"/>
    </source>
</evidence>
<dbReference type="SUPFAM" id="SSF46785">
    <property type="entry name" value="Winged helix' DNA-binding domain"/>
    <property type="match status" value="1"/>
</dbReference>
<dbReference type="Proteomes" id="UP001162318">
    <property type="component" value="Unassembled WGS sequence"/>
</dbReference>
<reference evidence="7 11" key="1">
    <citation type="submission" date="2016-02" db="EMBL/GenBank/DDBJ databases">
        <authorList>
            <person name="Wen L."/>
            <person name="He K."/>
            <person name="Yang H."/>
        </authorList>
    </citation>
    <scope>NUCLEOTIDE SEQUENCE [LARGE SCALE GENOMIC DNA]</scope>
    <source>
        <strain evidence="7 11">CD09_2</strain>
    </source>
</reference>
<dbReference type="RefSeq" id="WP_017498927.1">
    <property type="nucleotide sequence ID" value="NZ_CP020925.1"/>
</dbReference>
<protein>
    <submittedName>
        <fullName evidence="8">FCD domain-containing protein</fullName>
    </submittedName>
    <submittedName>
        <fullName evidence="6">FadR family transcriptional regulator</fullName>
    </submittedName>
    <submittedName>
        <fullName evidence="7">GntR family transcriptional regulator</fullName>
    </submittedName>
</protein>
<evidence type="ECO:0000256" key="1">
    <source>
        <dbReference type="ARBA" id="ARBA00023015"/>
    </source>
</evidence>